<dbReference type="PROSITE" id="PS51257">
    <property type="entry name" value="PROKAR_LIPOPROTEIN"/>
    <property type="match status" value="1"/>
</dbReference>
<evidence type="ECO:0000256" key="7">
    <source>
        <dbReference type="SAM" id="SignalP"/>
    </source>
</evidence>
<evidence type="ECO:0000313" key="10">
    <source>
        <dbReference type="Proteomes" id="UP001302812"/>
    </source>
</evidence>
<feature type="chain" id="PRO_5042826860" evidence="7">
    <location>
        <begin position="22"/>
        <end position="262"/>
    </location>
</feature>
<dbReference type="GO" id="GO:0046872">
    <property type="term" value="F:metal ion binding"/>
    <property type="evidence" value="ECO:0007669"/>
    <property type="project" value="UniProtKB-KW"/>
</dbReference>
<proteinExistence type="predicted"/>
<dbReference type="Proteomes" id="UP001302812">
    <property type="component" value="Unassembled WGS sequence"/>
</dbReference>
<keyword evidence="2" id="KW-0479">Metal-binding</keyword>
<keyword evidence="6" id="KW-0170">Cobalt</keyword>
<evidence type="ECO:0000259" key="8">
    <source>
        <dbReference type="PROSITE" id="PS51677"/>
    </source>
</evidence>
<organism evidence="9 10">
    <name type="scientific">Canariomyces notabilis</name>
    <dbReference type="NCBI Taxonomy" id="2074819"/>
    <lineage>
        <taxon>Eukaryota</taxon>
        <taxon>Fungi</taxon>
        <taxon>Dikarya</taxon>
        <taxon>Ascomycota</taxon>
        <taxon>Pezizomycotina</taxon>
        <taxon>Sordariomycetes</taxon>
        <taxon>Sordariomycetidae</taxon>
        <taxon>Sordariales</taxon>
        <taxon>Chaetomiaceae</taxon>
        <taxon>Canariomyces</taxon>
    </lineage>
</organism>
<dbReference type="PROSITE" id="PS51677">
    <property type="entry name" value="NODB"/>
    <property type="match status" value="1"/>
</dbReference>
<evidence type="ECO:0000256" key="6">
    <source>
        <dbReference type="ARBA" id="ARBA00023285"/>
    </source>
</evidence>
<gene>
    <name evidence="9" type="ORF">N656DRAFT_772405</name>
</gene>
<dbReference type="PANTHER" id="PTHR46471:SF4">
    <property type="entry name" value="CHITIN DEACETYLASE"/>
    <property type="match status" value="1"/>
</dbReference>
<dbReference type="RefSeq" id="XP_064665285.1">
    <property type="nucleotide sequence ID" value="XM_064813927.1"/>
</dbReference>
<dbReference type="Pfam" id="PF01522">
    <property type="entry name" value="Polysacc_deac_1"/>
    <property type="match status" value="1"/>
</dbReference>
<name>A0AAN6QCJ6_9PEZI</name>
<dbReference type="SUPFAM" id="SSF88713">
    <property type="entry name" value="Glycoside hydrolase/deacetylase"/>
    <property type="match status" value="1"/>
</dbReference>
<feature type="domain" description="NodB homology" evidence="8">
    <location>
        <begin position="50"/>
        <end position="243"/>
    </location>
</feature>
<evidence type="ECO:0000313" key="9">
    <source>
        <dbReference type="EMBL" id="KAK4107715.1"/>
    </source>
</evidence>
<dbReference type="PANTHER" id="PTHR46471">
    <property type="entry name" value="CHITIN DEACETYLASE"/>
    <property type="match status" value="1"/>
</dbReference>
<accession>A0AAN6QCJ6</accession>
<comment type="caution">
    <text evidence="9">The sequence shown here is derived from an EMBL/GenBank/DDBJ whole genome shotgun (WGS) entry which is preliminary data.</text>
</comment>
<reference evidence="9" key="1">
    <citation type="journal article" date="2023" name="Mol. Phylogenet. Evol.">
        <title>Genome-scale phylogeny and comparative genomics of the fungal order Sordariales.</title>
        <authorList>
            <person name="Hensen N."/>
            <person name="Bonometti L."/>
            <person name="Westerberg I."/>
            <person name="Brannstrom I.O."/>
            <person name="Guillou S."/>
            <person name="Cros-Aarteil S."/>
            <person name="Calhoun S."/>
            <person name="Haridas S."/>
            <person name="Kuo A."/>
            <person name="Mondo S."/>
            <person name="Pangilinan J."/>
            <person name="Riley R."/>
            <person name="LaButti K."/>
            <person name="Andreopoulos B."/>
            <person name="Lipzen A."/>
            <person name="Chen C."/>
            <person name="Yan M."/>
            <person name="Daum C."/>
            <person name="Ng V."/>
            <person name="Clum A."/>
            <person name="Steindorff A."/>
            <person name="Ohm R.A."/>
            <person name="Martin F."/>
            <person name="Silar P."/>
            <person name="Natvig D.O."/>
            <person name="Lalanne C."/>
            <person name="Gautier V."/>
            <person name="Ament-Velasquez S.L."/>
            <person name="Kruys A."/>
            <person name="Hutchinson M.I."/>
            <person name="Powell A.J."/>
            <person name="Barry K."/>
            <person name="Miller A.N."/>
            <person name="Grigoriev I.V."/>
            <person name="Debuchy R."/>
            <person name="Gladieux P."/>
            <person name="Hiltunen Thoren M."/>
            <person name="Johannesson H."/>
        </authorList>
    </citation>
    <scope>NUCLEOTIDE SEQUENCE</scope>
    <source>
        <strain evidence="9">CBS 508.74</strain>
    </source>
</reference>
<evidence type="ECO:0000256" key="3">
    <source>
        <dbReference type="ARBA" id="ARBA00022729"/>
    </source>
</evidence>
<keyword evidence="4" id="KW-0378">Hydrolase</keyword>
<evidence type="ECO:0000256" key="1">
    <source>
        <dbReference type="ARBA" id="ARBA00001941"/>
    </source>
</evidence>
<keyword evidence="10" id="KW-1185">Reference proteome</keyword>
<evidence type="ECO:0000256" key="4">
    <source>
        <dbReference type="ARBA" id="ARBA00022801"/>
    </source>
</evidence>
<protein>
    <submittedName>
        <fullName evidence="9">Carbohydrate esterase family 4 protein</fullName>
    </submittedName>
</protein>
<reference evidence="9" key="2">
    <citation type="submission" date="2023-05" db="EMBL/GenBank/DDBJ databases">
        <authorList>
            <consortium name="Lawrence Berkeley National Laboratory"/>
            <person name="Steindorff A."/>
            <person name="Hensen N."/>
            <person name="Bonometti L."/>
            <person name="Westerberg I."/>
            <person name="Brannstrom I.O."/>
            <person name="Guillou S."/>
            <person name="Cros-Aarteil S."/>
            <person name="Calhoun S."/>
            <person name="Haridas S."/>
            <person name="Kuo A."/>
            <person name="Mondo S."/>
            <person name="Pangilinan J."/>
            <person name="Riley R."/>
            <person name="Labutti K."/>
            <person name="Andreopoulos B."/>
            <person name="Lipzen A."/>
            <person name="Chen C."/>
            <person name="Yanf M."/>
            <person name="Daum C."/>
            <person name="Ng V."/>
            <person name="Clum A."/>
            <person name="Ohm R."/>
            <person name="Martin F."/>
            <person name="Silar P."/>
            <person name="Natvig D."/>
            <person name="Lalanne C."/>
            <person name="Gautier V."/>
            <person name="Ament-Velasquez S.L."/>
            <person name="Kruys A."/>
            <person name="Hutchinson M.I."/>
            <person name="Powell A.J."/>
            <person name="Barry K."/>
            <person name="Miller A.N."/>
            <person name="Grigoriev I.V."/>
            <person name="Debuchy R."/>
            <person name="Gladieux P."/>
            <person name="Thoren M.H."/>
            <person name="Johannesson H."/>
        </authorList>
    </citation>
    <scope>NUCLEOTIDE SEQUENCE</scope>
    <source>
        <strain evidence="9">CBS 508.74</strain>
    </source>
</reference>
<dbReference type="GO" id="GO:0005975">
    <property type="term" value="P:carbohydrate metabolic process"/>
    <property type="evidence" value="ECO:0007669"/>
    <property type="project" value="InterPro"/>
</dbReference>
<dbReference type="Gene3D" id="3.20.20.370">
    <property type="entry name" value="Glycoside hydrolase/deacetylase"/>
    <property type="match status" value="1"/>
</dbReference>
<comment type="cofactor">
    <cofactor evidence="1">
        <name>Co(2+)</name>
        <dbReference type="ChEBI" id="CHEBI:48828"/>
    </cofactor>
</comment>
<dbReference type="EMBL" id="MU853370">
    <property type="protein sequence ID" value="KAK4107715.1"/>
    <property type="molecule type" value="Genomic_DNA"/>
</dbReference>
<sequence>MATKHLFTLFSMGAFIAGCQAAPTLSQRQGRWDSETVPRGVVIQHCTVPGVVALTFDDGPYIYTSQILDLLDQYNASATFFVNGDNWAHNVDDDSTPWPGILRRMVDSGHQVGSHTWSHKDLTAASSAVRHTEISNLETALGHVLGFAPTYLRPPYASCSADCLADMEQMGYHVVNFDLDTKDYLYNSPGAIQVAKDAFAATLDAGSPDSSFLVLAHDTLQQTAEALTAFMLRKIRQRGYTAVTVGECLGDPPENWYRPVSV</sequence>
<keyword evidence="3 7" id="KW-0732">Signal</keyword>
<dbReference type="GO" id="GO:0016810">
    <property type="term" value="F:hydrolase activity, acting on carbon-nitrogen (but not peptide) bonds"/>
    <property type="evidence" value="ECO:0007669"/>
    <property type="project" value="InterPro"/>
</dbReference>
<dbReference type="InterPro" id="IPR002509">
    <property type="entry name" value="NODB_dom"/>
</dbReference>
<dbReference type="AlphaFoldDB" id="A0AAN6QCJ6"/>
<dbReference type="CDD" id="cd10951">
    <property type="entry name" value="CE4_ClCDA_like"/>
    <property type="match status" value="1"/>
</dbReference>
<evidence type="ECO:0000256" key="2">
    <source>
        <dbReference type="ARBA" id="ARBA00022723"/>
    </source>
</evidence>
<dbReference type="InterPro" id="IPR011330">
    <property type="entry name" value="Glyco_hydro/deAcase_b/a-brl"/>
</dbReference>
<keyword evidence="5" id="KW-0119">Carbohydrate metabolism</keyword>
<feature type="signal peptide" evidence="7">
    <location>
        <begin position="1"/>
        <end position="21"/>
    </location>
</feature>
<dbReference type="GeneID" id="89938052"/>
<evidence type="ECO:0000256" key="5">
    <source>
        <dbReference type="ARBA" id="ARBA00023277"/>
    </source>
</evidence>